<dbReference type="Proteomes" id="UP000054477">
    <property type="component" value="Unassembled WGS sequence"/>
</dbReference>
<dbReference type="EMBL" id="KN838790">
    <property type="protein sequence ID" value="KIJ94499.1"/>
    <property type="molecule type" value="Genomic_DNA"/>
</dbReference>
<keyword evidence="2" id="KW-1185">Reference proteome</keyword>
<name>A0A0C9WJD4_9AGAR</name>
<evidence type="ECO:0000313" key="1">
    <source>
        <dbReference type="EMBL" id="KIJ94499.1"/>
    </source>
</evidence>
<proteinExistence type="predicted"/>
<gene>
    <name evidence="1" type="ORF">K443DRAFT_683703</name>
</gene>
<protein>
    <submittedName>
        <fullName evidence="1">Unplaced genomic scaffold K443scaffold_255, whole genome shotgun sequence</fullName>
    </submittedName>
</protein>
<reference evidence="2" key="2">
    <citation type="submission" date="2015-01" db="EMBL/GenBank/DDBJ databases">
        <title>Evolutionary Origins and Diversification of the Mycorrhizal Mutualists.</title>
        <authorList>
            <consortium name="DOE Joint Genome Institute"/>
            <consortium name="Mycorrhizal Genomics Consortium"/>
            <person name="Kohler A."/>
            <person name="Kuo A."/>
            <person name="Nagy L.G."/>
            <person name="Floudas D."/>
            <person name="Copeland A."/>
            <person name="Barry K.W."/>
            <person name="Cichocki N."/>
            <person name="Veneault-Fourrey C."/>
            <person name="LaButti K."/>
            <person name="Lindquist E.A."/>
            <person name="Lipzen A."/>
            <person name="Lundell T."/>
            <person name="Morin E."/>
            <person name="Murat C."/>
            <person name="Riley R."/>
            <person name="Ohm R."/>
            <person name="Sun H."/>
            <person name="Tunlid A."/>
            <person name="Henrissat B."/>
            <person name="Grigoriev I.V."/>
            <person name="Hibbett D.S."/>
            <person name="Martin F."/>
        </authorList>
    </citation>
    <scope>NUCLEOTIDE SEQUENCE [LARGE SCALE GENOMIC DNA]</scope>
    <source>
        <strain evidence="2">LaAM-08-1</strain>
    </source>
</reference>
<sequence length="53" mass="6147">MSSDSYLGSTLYYYWTSNVNMGSSHKRGQGRCQASRRTRSPYHRVVMVMRPLS</sequence>
<dbReference type="HOGENOM" id="CLU_3069039_0_0_1"/>
<organism evidence="1 2">
    <name type="scientific">Laccaria amethystina LaAM-08-1</name>
    <dbReference type="NCBI Taxonomy" id="1095629"/>
    <lineage>
        <taxon>Eukaryota</taxon>
        <taxon>Fungi</taxon>
        <taxon>Dikarya</taxon>
        <taxon>Basidiomycota</taxon>
        <taxon>Agaricomycotina</taxon>
        <taxon>Agaricomycetes</taxon>
        <taxon>Agaricomycetidae</taxon>
        <taxon>Agaricales</taxon>
        <taxon>Agaricineae</taxon>
        <taxon>Hydnangiaceae</taxon>
        <taxon>Laccaria</taxon>
    </lineage>
</organism>
<accession>A0A0C9WJD4</accession>
<evidence type="ECO:0000313" key="2">
    <source>
        <dbReference type="Proteomes" id="UP000054477"/>
    </source>
</evidence>
<dbReference type="AlphaFoldDB" id="A0A0C9WJD4"/>
<reference evidence="1 2" key="1">
    <citation type="submission" date="2014-04" db="EMBL/GenBank/DDBJ databases">
        <authorList>
            <consortium name="DOE Joint Genome Institute"/>
            <person name="Kuo A."/>
            <person name="Kohler A."/>
            <person name="Nagy L.G."/>
            <person name="Floudas D."/>
            <person name="Copeland A."/>
            <person name="Barry K.W."/>
            <person name="Cichocki N."/>
            <person name="Veneault-Fourrey C."/>
            <person name="LaButti K."/>
            <person name="Lindquist E.A."/>
            <person name="Lipzen A."/>
            <person name="Lundell T."/>
            <person name="Morin E."/>
            <person name="Murat C."/>
            <person name="Sun H."/>
            <person name="Tunlid A."/>
            <person name="Henrissat B."/>
            <person name="Grigoriev I.V."/>
            <person name="Hibbett D.S."/>
            <person name="Martin F."/>
            <person name="Nordberg H.P."/>
            <person name="Cantor M.N."/>
            <person name="Hua S.X."/>
        </authorList>
    </citation>
    <scope>NUCLEOTIDE SEQUENCE [LARGE SCALE GENOMIC DNA]</scope>
    <source>
        <strain evidence="1 2">LaAM-08-1</strain>
    </source>
</reference>